<dbReference type="InterPro" id="IPR052341">
    <property type="entry name" value="LOG_family_nucleotidases"/>
</dbReference>
<evidence type="ECO:0000313" key="2">
    <source>
        <dbReference type="Proteomes" id="UP000177197"/>
    </source>
</evidence>
<dbReference type="AlphaFoldDB" id="A0A1F5CBI8"/>
<comment type="caution">
    <text evidence="1">The sequence shown here is derived from an EMBL/GenBank/DDBJ whole genome shotgun (WGS) entry which is preliminary data.</text>
</comment>
<accession>A0A1F5CBI8</accession>
<dbReference type="GO" id="GO:0005829">
    <property type="term" value="C:cytosol"/>
    <property type="evidence" value="ECO:0007669"/>
    <property type="project" value="TreeGrafter"/>
</dbReference>
<evidence type="ECO:0000313" key="1">
    <source>
        <dbReference type="EMBL" id="OGD40220.1"/>
    </source>
</evidence>
<dbReference type="Proteomes" id="UP000177197">
    <property type="component" value="Unassembled WGS sequence"/>
</dbReference>
<protein>
    <recommendedName>
        <fullName evidence="3">TIGR00725 family protein</fullName>
    </recommendedName>
</protein>
<evidence type="ECO:0008006" key="3">
    <source>
        <dbReference type="Google" id="ProtNLM"/>
    </source>
</evidence>
<dbReference type="Gene3D" id="3.40.50.450">
    <property type="match status" value="1"/>
</dbReference>
<dbReference type="Pfam" id="PF18306">
    <property type="entry name" value="LDcluster4"/>
    <property type="match status" value="1"/>
</dbReference>
<organism evidence="1 2">
    <name type="scientific">Candidatus Azambacteria bacterium RIFCSPLOWO2_02_FULL_44_14</name>
    <dbReference type="NCBI Taxonomy" id="1797306"/>
    <lineage>
        <taxon>Bacteria</taxon>
        <taxon>Candidatus Azamiibacteriota</taxon>
    </lineage>
</organism>
<reference evidence="1 2" key="1">
    <citation type="journal article" date="2016" name="Nat. Commun.">
        <title>Thousands of microbial genomes shed light on interconnected biogeochemical processes in an aquifer system.</title>
        <authorList>
            <person name="Anantharaman K."/>
            <person name="Brown C.T."/>
            <person name="Hug L.A."/>
            <person name="Sharon I."/>
            <person name="Castelle C.J."/>
            <person name="Probst A.J."/>
            <person name="Thomas B.C."/>
            <person name="Singh A."/>
            <person name="Wilkins M.J."/>
            <person name="Karaoz U."/>
            <person name="Brodie E.L."/>
            <person name="Williams K.H."/>
            <person name="Hubbard S.S."/>
            <person name="Banfield J.F."/>
        </authorList>
    </citation>
    <scope>NUCLEOTIDE SEQUENCE [LARGE SCALE GENOMIC DNA]</scope>
</reference>
<gene>
    <name evidence="1" type="ORF">A3I30_03060</name>
</gene>
<dbReference type="EMBL" id="MEYV01000011">
    <property type="protein sequence ID" value="OGD40220.1"/>
    <property type="molecule type" value="Genomic_DNA"/>
</dbReference>
<sequence length="199" mass="21585">MKYKICVAGAAETNHCGENALETAAEMGREIVRHNGILLTGATTGIPFWSAKGAKEEGGISIGLSPAATEKAHVNTYKLPTDYFDFIIYTGFEYAGRNLLLTRSADAIIIACGRIGTLNEFTVAFEDGKPIGVLEGTGGTADMIREIIAKSHRGPGKVVFDSDPKRLLEKVLELINKEKVVLIKNSYKSRAMDENYGKE</sequence>
<dbReference type="PANTHER" id="PTHR43393:SF3">
    <property type="entry name" value="LYSINE DECARBOXYLASE-LIKE PROTEIN"/>
    <property type="match status" value="1"/>
</dbReference>
<name>A0A1F5CBI8_9BACT</name>
<dbReference type="PANTHER" id="PTHR43393">
    <property type="entry name" value="CYTOKININ RIBOSIDE 5'-MONOPHOSPHATE PHOSPHORIBOHYDROLASE"/>
    <property type="match status" value="1"/>
</dbReference>
<dbReference type="InterPro" id="IPR041164">
    <property type="entry name" value="LDcluster4"/>
</dbReference>
<dbReference type="SUPFAM" id="SSF102405">
    <property type="entry name" value="MCP/YpsA-like"/>
    <property type="match status" value="1"/>
</dbReference>
<proteinExistence type="predicted"/>